<dbReference type="InterPro" id="IPR050936">
    <property type="entry name" value="AP-1-like"/>
</dbReference>
<evidence type="ECO:0000313" key="6">
    <source>
        <dbReference type="Proteomes" id="UP000700596"/>
    </source>
</evidence>
<evidence type="ECO:0000313" key="5">
    <source>
        <dbReference type="EMBL" id="KAH7117567.1"/>
    </source>
</evidence>
<comment type="subcellular location">
    <subcellularLocation>
        <location evidence="1">Nucleus</location>
    </subcellularLocation>
</comment>
<proteinExistence type="predicted"/>
<reference evidence="5" key="1">
    <citation type="journal article" date="2021" name="Nat. Commun.">
        <title>Genetic determinants of endophytism in the Arabidopsis root mycobiome.</title>
        <authorList>
            <person name="Mesny F."/>
            <person name="Miyauchi S."/>
            <person name="Thiergart T."/>
            <person name="Pickel B."/>
            <person name="Atanasova L."/>
            <person name="Karlsson M."/>
            <person name="Huettel B."/>
            <person name="Barry K.W."/>
            <person name="Haridas S."/>
            <person name="Chen C."/>
            <person name="Bauer D."/>
            <person name="Andreopoulos W."/>
            <person name="Pangilinan J."/>
            <person name="LaButti K."/>
            <person name="Riley R."/>
            <person name="Lipzen A."/>
            <person name="Clum A."/>
            <person name="Drula E."/>
            <person name="Henrissat B."/>
            <person name="Kohler A."/>
            <person name="Grigoriev I.V."/>
            <person name="Martin F.M."/>
            <person name="Hacquard S."/>
        </authorList>
    </citation>
    <scope>NUCLEOTIDE SEQUENCE</scope>
    <source>
        <strain evidence="5">MPI-CAGE-CH-0243</strain>
    </source>
</reference>
<dbReference type="InterPro" id="IPR046347">
    <property type="entry name" value="bZIP_sf"/>
</dbReference>
<feature type="region of interest" description="Disordered" evidence="3">
    <location>
        <begin position="131"/>
        <end position="157"/>
    </location>
</feature>
<dbReference type="GO" id="GO:0090575">
    <property type="term" value="C:RNA polymerase II transcription regulator complex"/>
    <property type="evidence" value="ECO:0007669"/>
    <property type="project" value="TreeGrafter"/>
</dbReference>
<dbReference type="AlphaFoldDB" id="A0A9P9DEP1"/>
<dbReference type="InterPro" id="IPR004827">
    <property type="entry name" value="bZIP"/>
</dbReference>
<dbReference type="EMBL" id="JAGMWT010000013">
    <property type="protein sequence ID" value="KAH7117567.1"/>
    <property type="molecule type" value="Genomic_DNA"/>
</dbReference>
<keyword evidence="6" id="KW-1185">Reference proteome</keyword>
<dbReference type="PROSITE" id="PS50217">
    <property type="entry name" value="BZIP"/>
    <property type="match status" value="1"/>
</dbReference>
<evidence type="ECO:0000259" key="4">
    <source>
        <dbReference type="PROSITE" id="PS50217"/>
    </source>
</evidence>
<keyword evidence="2" id="KW-0539">Nucleus</keyword>
<feature type="domain" description="BZIP" evidence="4">
    <location>
        <begin position="26"/>
        <end position="86"/>
    </location>
</feature>
<evidence type="ECO:0000256" key="3">
    <source>
        <dbReference type="SAM" id="MobiDB-lite"/>
    </source>
</evidence>
<name>A0A9P9DEP1_9PLEO</name>
<evidence type="ECO:0000256" key="1">
    <source>
        <dbReference type="ARBA" id="ARBA00004123"/>
    </source>
</evidence>
<feature type="compositionally biased region" description="Polar residues" evidence="3">
    <location>
        <begin position="134"/>
        <end position="157"/>
    </location>
</feature>
<dbReference type="PANTHER" id="PTHR40621:SF6">
    <property type="entry name" value="AP-1-LIKE TRANSCRIPTION FACTOR YAP1-RELATED"/>
    <property type="match status" value="1"/>
</dbReference>
<feature type="region of interest" description="Disordered" evidence="3">
    <location>
        <begin position="1"/>
        <end position="47"/>
    </location>
</feature>
<dbReference type="PANTHER" id="PTHR40621">
    <property type="entry name" value="TRANSCRIPTION FACTOR KAPC-RELATED"/>
    <property type="match status" value="1"/>
</dbReference>
<dbReference type="CDD" id="cd14688">
    <property type="entry name" value="bZIP_YAP"/>
    <property type="match status" value="1"/>
</dbReference>
<accession>A0A9P9DEP1</accession>
<dbReference type="SMART" id="SM00338">
    <property type="entry name" value="BRLZ"/>
    <property type="match status" value="1"/>
</dbReference>
<dbReference type="Gene3D" id="1.20.5.170">
    <property type="match status" value="1"/>
</dbReference>
<feature type="compositionally biased region" description="Basic and acidic residues" evidence="3">
    <location>
        <begin position="8"/>
        <end position="20"/>
    </location>
</feature>
<dbReference type="SUPFAM" id="SSF57959">
    <property type="entry name" value="Leucine zipper domain"/>
    <property type="match status" value="1"/>
</dbReference>
<dbReference type="OrthoDB" id="2590011at2759"/>
<comment type="caution">
    <text evidence="5">The sequence shown here is derived from an EMBL/GenBank/DDBJ whole genome shotgun (WGS) entry which is preliminary data.</text>
</comment>
<dbReference type="Proteomes" id="UP000700596">
    <property type="component" value="Unassembled WGS sequence"/>
</dbReference>
<protein>
    <recommendedName>
        <fullName evidence="4">BZIP domain-containing protein</fullName>
    </recommendedName>
</protein>
<gene>
    <name evidence="5" type="ORF">B0J11DRAFT_493165</name>
</gene>
<sequence length="362" mass="40863">MKFIFKSHQVDKSSSQEHSVENVNPKQRRREQVRRAQKTHRERKEAYTKSLESEVNILRTNETRILREVNTLQSKVLSLERLLLDHGIPIPQTPGPISSPADIGNVTFDLSIQKCKSKNRNKRIYMHLEHHQSPESQTEMSDSSAFSPESMTNTAVPPQRSLFSRRNKEESYEASCIEDLSSSLHSALLPSSAPLPTPARLCDLDQSILGLDFVLALEGPCLKHTQVNHGHHGLMISATLLHQQPSSQKVTSSFFHSTTVTQSHEPDADVHAWQLSHVGIERLLEIARGIPLEGEITPVQAWDYVRRREGFAGWDVGAFEGFRERCVGRIKCYGFGAVINQYDFERMVDEVFGPEMGIGIGF</sequence>
<organism evidence="5 6">
    <name type="scientific">Dendryphion nanum</name>
    <dbReference type="NCBI Taxonomy" id="256645"/>
    <lineage>
        <taxon>Eukaryota</taxon>
        <taxon>Fungi</taxon>
        <taxon>Dikarya</taxon>
        <taxon>Ascomycota</taxon>
        <taxon>Pezizomycotina</taxon>
        <taxon>Dothideomycetes</taxon>
        <taxon>Pleosporomycetidae</taxon>
        <taxon>Pleosporales</taxon>
        <taxon>Torulaceae</taxon>
        <taxon>Dendryphion</taxon>
    </lineage>
</organism>
<dbReference type="GO" id="GO:0001228">
    <property type="term" value="F:DNA-binding transcription activator activity, RNA polymerase II-specific"/>
    <property type="evidence" value="ECO:0007669"/>
    <property type="project" value="TreeGrafter"/>
</dbReference>
<feature type="compositionally biased region" description="Basic residues" evidence="3">
    <location>
        <begin position="26"/>
        <end position="41"/>
    </location>
</feature>
<dbReference type="GO" id="GO:0000976">
    <property type="term" value="F:transcription cis-regulatory region binding"/>
    <property type="evidence" value="ECO:0007669"/>
    <property type="project" value="InterPro"/>
</dbReference>
<evidence type="ECO:0000256" key="2">
    <source>
        <dbReference type="ARBA" id="ARBA00023242"/>
    </source>
</evidence>